<feature type="transmembrane region" description="Helical" evidence="1">
    <location>
        <begin position="116"/>
        <end position="137"/>
    </location>
</feature>
<evidence type="ECO:0000313" key="3">
    <source>
        <dbReference type="EMBL" id="MBC5717781.1"/>
    </source>
</evidence>
<feature type="transmembrane region" description="Helical" evidence="1">
    <location>
        <begin position="289"/>
        <end position="308"/>
    </location>
</feature>
<name>A0A8J6M635_9FIRM</name>
<feature type="transmembrane region" description="Helical" evidence="1">
    <location>
        <begin position="200"/>
        <end position="222"/>
    </location>
</feature>
<dbReference type="EMBL" id="JACOPN010000007">
    <property type="protein sequence ID" value="MBC5717781.1"/>
    <property type="molecule type" value="Genomic_DNA"/>
</dbReference>
<dbReference type="InterPro" id="IPR008756">
    <property type="entry name" value="Peptidase_M56"/>
</dbReference>
<reference evidence="3" key="1">
    <citation type="submission" date="2020-08" db="EMBL/GenBank/DDBJ databases">
        <title>Genome public.</title>
        <authorList>
            <person name="Liu C."/>
            <person name="Sun Q."/>
        </authorList>
    </citation>
    <scope>NUCLEOTIDE SEQUENCE</scope>
    <source>
        <strain evidence="3">BX5</strain>
    </source>
</reference>
<keyword evidence="1" id="KW-0812">Transmembrane</keyword>
<evidence type="ECO:0000256" key="1">
    <source>
        <dbReference type="SAM" id="Phobius"/>
    </source>
</evidence>
<evidence type="ECO:0000313" key="4">
    <source>
        <dbReference type="Proteomes" id="UP000602260"/>
    </source>
</evidence>
<feature type="domain" description="Peptidase M56" evidence="2">
    <location>
        <begin position="7"/>
        <end position="280"/>
    </location>
</feature>
<dbReference type="AlphaFoldDB" id="A0A8J6M635"/>
<sequence>MAAVFLKLLNLSISASWLVLAVLVLRLGSKRSPKWMNVLLWGIVALRLVLPFSIESALSLIPSAETVSPAAVQFDPAPTITSGVSVIDNAVNPSLSEHFAAVPGMSVNPLYVWTEIAGWVWLIGFGAMLLYALVSYLRLRRRVSVSLPIQENIYLCDGISSPFILGIVKPRIYLPSGLDEVQRQNVLAHERAHLARYDHWWKLLGFVLLAVYWFNPLLWLAYALLCRDIELACDERVIRTMDASAVKTYSTVLLACSMPHKAVISCPLAFGEVGVKERVRNALHYKKPAFWIVAASAIVCIAVAVCFLTNPEHETMKWAKNLRVDDVVRVELTIMPQVTDKQYKDFNADEIAQAVALINKSGGRYVRSMEPLNGGSTELYVTTTDGVRHTVVNNGNVYLCIDGDAYRNFYVTWPYTEGDSPLPDSFQVGDTQAADADRFYEDDWSICIVGPWLHSAGTCEWWSDSSDAYLNVVKQDSLADELAGLQNAGHAVEELDGYYRCVTQEGLSSTIVYLYPVPSHESCCWVETHWSYDNADESEVELQAKQLRMMAESFRVENGSSTILPSRDEIDDLHGDTAPEKFSISGTVFSYGDESWDLAEQSPAITSLLDCDAVGQYVVITGHGGPKNARYFIFDTESRSFSNTFIGTHLVWQYDDLSTAAYVDGSSILSIEGRTLAELDLAENESVYDLSYSQDGTVLTATIVSSEETERMVRLTLP</sequence>
<evidence type="ECO:0000259" key="2">
    <source>
        <dbReference type="Pfam" id="PF05569"/>
    </source>
</evidence>
<keyword evidence="4" id="KW-1185">Reference proteome</keyword>
<keyword evidence="1" id="KW-0472">Membrane</keyword>
<dbReference type="Pfam" id="PF05569">
    <property type="entry name" value="Peptidase_M56"/>
    <property type="match status" value="1"/>
</dbReference>
<feature type="transmembrane region" description="Helical" evidence="1">
    <location>
        <begin position="35"/>
        <end position="54"/>
    </location>
</feature>
<comment type="caution">
    <text evidence="3">The sequence shown here is derived from an EMBL/GenBank/DDBJ whole genome shotgun (WGS) entry which is preliminary data.</text>
</comment>
<gene>
    <name evidence="3" type="ORF">H8S55_10665</name>
</gene>
<protein>
    <submittedName>
        <fullName evidence="3">M56 family metallopeptidase</fullName>
    </submittedName>
</protein>
<feature type="transmembrane region" description="Helical" evidence="1">
    <location>
        <begin position="6"/>
        <end position="28"/>
    </location>
</feature>
<proteinExistence type="predicted"/>
<dbReference type="CDD" id="cd07341">
    <property type="entry name" value="M56_BlaR1_MecR1_like"/>
    <property type="match status" value="1"/>
</dbReference>
<accession>A0A8J6M635</accession>
<dbReference type="PANTHER" id="PTHR34978">
    <property type="entry name" value="POSSIBLE SENSOR-TRANSDUCER PROTEIN BLAR"/>
    <property type="match status" value="1"/>
</dbReference>
<dbReference type="InterPro" id="IPR052173">
    <property type="entry name" value="Beta-lactam_resp_regulator"/>
</dbReference>
<dbReference type="Proteomes" id="UP000602260">
    <property type="component" value="Unassembled WGS sequence"/>
</dbReference>
<dbReference type="RefSeq" id="WP_186878960.1">
    <property type="nucleotide sequence ID" value="NZ_JACOPN010000007.1"/>
</dbReference>
<keyword evidence="1" id="KW-1133">Transmembrane helix</keyword>
<dbReference type="PANTHER" id="PTHR34978:SF3">
    <property type="entry name" value="SLR0241 PROTEIN"/>
    <property type="match status" value="1"/>
</dbReference>
<organism evidence="3 4">
    <name type="scientific">Flintibacter faecis</name>
    <dbReference type="NCBI Taxonomy" id="2763047"/>
    <lineage>
        <taxon>Bacteria</taxon>
        <taxon>Bacillati</taxon>
        <taxon>Bacillota</taxon>
        <taxon>Clostridia</taxon>
        <taxon>Eubacteriales</taxon>
        <taxon>Flintibacter</taxon>
    </lineage>
</organism>